<dbReference type="InterPro" id="IPR006565">
    <property type="entry name" value="BTP"/>
</dbReference>
<evidence type="ECO:0000256" key="5">
    <source>
        <dbReference type="SAM" id="MobiDB-lite"/>
    </source>
</evidence>
<dbReference type="Gene3D" id="1.10.20.10">
    <property type="entry name" value="Histone, subunit A"/>
    <property type="match status" value="1"/>
</dbReference>
<evidence type="ECO:0000259" key="6">
    <source>
        <dbReference type="SMART" id="SM00576"/>
    </source>
</evidence>
<evidence type="ECO:0000256" key="1">
    <source>
        <dbReference type="ARBA" id="ARBA00004123"/>
    </source>
</evidence>
<dbReference type="GO" id="GO:0005669">
    <property type="term" value="C:transcription factor TFIID complex"/>
    <property type="evidence" value="ECO:0007669"/>
    <property type="project" value="InterPro"/>
</dbReference>
<dbReference type="PANTHER" id="PTHR46338">
    <property type="entry name" value="TRANSCRIPTION INITIATION FACTOR TFIID SUBUNIT 8"/>
    <property type="match status" value="1"/>
</dbReference>
<dbReference type="InterPro" id="IPR037818">
    <property type="entry name" value="TAF8"/>
</dbReference>
<feature type="domain" description="Bromodomain associated" evidence="6">
    <location>
        <begin position="16"/>
        <end position="92"/>
    </location>
</feature>
<dbReference type="GO" id="GO:0046982">
    <property type="term" value="F:protein heterodimerization activity"/>
    <property type="evidence" value="ECO:0007669"/>
    <property type="project" value="InterPro"/>
</dbReference>
<keyword evidence="8" id="KW-1185">Reference proteome</keyword>
<evidence type="ECO:0000256" key="2">
    <source>
        <dbReference type="ARBA" id="ARBA00023015"/>
    </source>
</evidence>
<evidence type="ECO:0000313" key="7">
    <source>
        <dbReference type="EMBL" id="KAA8537138.1"/>
    </source>
</evidence>
<dbReference type="Pfam" id="PF07524">
    <property type="entry name" value="Bromo_TP"/>
    <property type="match status" value="1"/>
</dbReference>
<dbReference type="OrthoDB" id="436852at2759"/>
<dbReference type="EMBL" id="CM018039">
    <property type="protein sequence ID" value="KAA8537138.1"/>
    <property type="molecule type" value="Genomic_DNA"/>
</dbReference>
<evidence type="ECO:0000313" key="8">
    <source>
        <dbReference type="Proteomes" id="UP000325577"/>
    </source>
</evidence>
<dbReference type="PANTHER" id="PTHR46338:SF13">
    <property type="entry name" value="TRANSCRIPTION INITIATION FACTOR TFIID SUBUNIT 8-LIKE"/>
    <property type="match status" value="1"/>
</dbReference>
<sequence length="195" mass="21419">MKSVTLTSRDSELDPPDFLFAITRIAVAQICQSVGFKASQNSALETLTDIAAGYLQALAKSAAASATSSGRTQSNLFDIVFALEDLYSAQGFRGASNVNQPLLASSTLVDIMKFVKYTDEIPFAKRISFHYTWEQSLLPRNPMNYKGGGEGEREEENGIAGETAEGEVQVGGDGRERVECGYEEWDLQRREDEDK</sequence>
<gene>
    <name evidence="7" type="ORF">F0562_029636</name>
</gene>
<comment type="subcellular location">
    <subcellularLocation>
        <location evidence="1">Nucleus</location>
    </subcellularLocation>
</comment>
<dbReference type="SMART" id="SM00576">
    <property type="entry name" value="BTP"/>
    <property type="match status" value="1"/>
</dbReference>
<dbReference type="InterPro" id="IPR009072">
    <property type="entry name" value="Histone-fold"/>
</dbReference>
<evidence type="ECO:0000256" key="3">
    <source>
        <dbReference type="ARBA" id="ARBA00023163"/>
    </source>
</evidence>
<keyword evidence="2" id="KW-0805">Transcription regulation</keyword>
<protein>
    <recommendedName>
        <fullName evidence="6">Bromodomain associated domain-containing protein</fullName>
    </recommendedName>
</protein>
<feature type="region of interest" description="Disordered" evidence="5">
    <location>
        <begin position="147"/>
        <end position="175"/>
    </location>
</feature>
<dbReference type="SUPFAM" id="SSF47113">
    <property type="entry name" value="Histone-fold"/>
    <property type="match status" value="1"/>
</dbReference>
<evidence type="ECO:0000256" key="4">
    <source>
        <dbReference type="ARBA" id="ARBA00023242"/>
    </source>
</evidence>
<dbReference type="Proteomes" id="UP000325577">
    <property type="component" value="Linkage Group LG16"/>
</dbReference>
<keyword evidence="3" id="KW-0804">Transcription</keyword>
<proteinExistence type="predicted"/>
<keyword evidence="4" id="KW-0539">Nucleus</keyword>
<accession>A0A5J5B3G0</accession>
<reference evidence="7 8" key="1">
    <citation type="submission" date="2019-09" db="EMBL/GenBank/DDBJ databases">
        <title>A chromosome-level genome assembly of the Chinese tupelo Nyssa sinensis.</title>
        <authorList>
            <person name="Yang X."/>
            <person name="Kang M."/>
            <person name="Yang Y."/>
            <person name="Xiong H."/>
            <person name="Wang M."/>
            <person name="Zhang Z."/>
            <person name="Wang Z."/>
            <person name="Wu H."/>
            <person name="Ma T."/>
            <person name="Liu J."/>
            <person name="Xi Z."/>
        </authorList>
    </citation>
    <scope>NUCLEOTIDE SEQUENCE [LARGE SCALE GENOMIC DNA]</scope>
    <source>
        <strain evidence="7">J267</strain>
        <tissue evidence="7">Leaf</tissue>
    </source>
</reference>
<dbReference type="AlphaFoldDB" id="A0A5J5B3G0"/>
<organism evidence="7 8">
    <name type="scientific">Nyssa sinensis</name>
    <dbReference type="NCBI Taxonomy" id="561372"/>
    <lineage>
        <taxon>Eukaryota</taxon>
        <taxon>Viridiplantae</taxon>
        <taxon>Streptophyta</taxon>
        <taxon>Embryophyta</taxon>
        <taxon>Tracheophyta</taxon>
        <taxon>Spermatophyta</taxon>
        <taxon>Magnoliopsida</taxon>
        <taxon>eudicotyledons</taxon>
        <taxon>Gunneridae</taxon>
        <taxon>Pentapetalae</taxon>
        <taxon>asterids</taxon>
        <taxon>Cornales</taxon>
        <taxon>Nyssaceae</taxon>
        <taxon>Nyssa</taxon>
    </lineage>
</organism>
<name>A0A5J5B3G0_9ASTE</name>